<sequence>MPDDPSRPHDRPSRRQPSERKVRSRQHVSADVAPELHLPPVETGASRSVPTDDPGATR</sequence>
<dbReference type="GeneID" id="73288972"/>
<keyword evidence="3" id="KW-1185">Reference proteome</keyword>
<evidence type="ECO:0000313" key="3">
    <source>
        <dbReference type="Proteomes" id="UP001056855"/>
    </source>
</evidence>
<organism evidence="2 3">
    <name type="scientific">Natronosalvus rutilus</name>
    <dbReference type="NCBI Taxonomy" id="2953753"/>
    <lineage>
        <taxon>Archaea</taxon>
        <taxon>Methanobacteriati</taxon>
        <taxon>Methanobacteriota</taxon>
        <taxon>Stenosarchaea group</taxon>
        <taxon>Halobacteria</taxon>
        <taxon>Halobacteriales</taxon>
        <taxon>Natrialbaceae</taxon>
        <taxon>Natronosalvus</taxon>
    </lineage>
</organism>
<name>A0A9E7SU17_9EURY</name>
<gene>
    <name evidence="2" type="ORF">NGM29_02960</name>
</gene>
<dbReference type="EMBL" id="CP100355">
    <property type="protein sequence ID" value="UTF54264.1"/>
    <property type="molecule type" value="Genomic_DNA"/>
</dbReference>
<evidence type="ECO:0000313" key="2">
    <source>
        <dbReference type="EMBL" id="UTF54264.1"/>
    </source>
</evidence>
<feature type="compositionally biased region" description="Basic and acidic residues" evidence="1">
    <location>
        <begin position="1"/>
        <end position="21"/>
    </location>
</feature>
<dbReference type="KEGG" id="sawl:NGM29_02960"/>
<dbReference type="AlphaFoldDB" id="A0A9E7SU17"/>
<accession>A0A9E7SU17</accession>
<proteinExistence type="predicted"/>
<protein>
    <submittedName>
        <fullName evidence="2">Uncharacterized protein</fullName>
    </submittedName>
</protein>
<dbReference type="Proteomes" id="UP001056855">
    <property type="component" value="Chromosome"/>
</dbReference>
<evidence type="ECO:0000256" key="1">
    <source>
        <dbReference type="SAM" id="MobiDB-lite"/>
    </source>
</evidence>
<feature type="region of interest" description="Disordered" evidence="1">
    <location>
        <begin position="1"/>
        <end position="58"/>
    </location>
</feature>
<reference evidence="2" key="1">
    <citation type="submission" date="2022-06" db="EMBL/GenBank/DDBJ databases">
        <title>Diverse halophilic archaea isolated from saline environments.</title>
        <authorList>
            <person name="Cui H.-L."/>
        </authorList>
    </citation>
    <scope>NUCLEOTIDE SEQUENCE</scope>
    <source>
        <strain evidence="2">WLHS1</strain>
    </source>
</reference>
<dbReference type="RefSeq" id="WP_254158861.1">
    <property type="nucleotide sequence ID" value="NZ_CP100355.1"/>
</dbReference>